<keyword evidence="3" id="KW-1185">Reference proteome</keyword>
<feature type="transmembrane region" description="Helical" evidence="1">
    <location>
        <begin position="221"/>
        <end position="248"/>
    </location>
</feature>
<proteinExistence type="predicted"/>
<name>A0ABV9QEJ9_9BURK</name>
<dbReference type="Proteomes" id="UP001596001">
    <property type="component" value="Unassembled WGS sequence"/>
</dbReference>
<feature type="transmembrane region" description="Helical" evidence="1">
    <location>
        <begin position="369"/>
        <end position="390"/>
    </location>
</feature>
<feature type="transmembrane region" description="Helical" evidence="1">
    <location>
        <begin position="117"/>
        <end position="134"/>
    </location>
</feature>
<protein>
    <submittedName>
        <fullName evidence="2">DUF2142 domain-containing protein</fullName>
    </submittedName>
</protein>
<comment type="caution">
    <text evidence="2">The sequence shown here is derived from an EMBL/GenBank/DDBJ whole genome shotgun (WGS) entry which is preliminary data.</text>
</comment>
<evidence type="ECO:0000313" key="2">
    <source>
        <dbReference type="EMBL" id="MFC4788112.1"/>
    </source>
</evidence>
<keyword evidence="1" id="KW-1133">Transmembrane helix</keyword>
<sequence length="461" mass="51946">MIPALVLMRLVPPFMSPDENVHIARADMLVHGKILLEPAPKNIPIEAGGSGGEIDKNLFLFILQSLHLNFPENPAPARLAEPLKLQNLNSFEDLRSMGQKTYWSDQQLFSPASGTGYYFPVIYIPHAAALWLGKNMGLSLMASYDLVRITVATICITLIILSAQLLTLPPIAVGILFTPMALFQWISPTIDGLTMGLTLYAISIFLAELKSAQPSSQRQVILAISIFIISTTRIHMLPMLALQFYLAWHHHSKKTLLLSIENTIFSLGWIIFAVTSTIDTRINRSYSTIEIVRIYINQPIEFIHLLYRTLSNQDLQNFYFQSFIGKLGWLDAPIDSQHLKFLTLGLVALFFISLYLSKNTRFEFFKARVLLIIISLSSIIITFAALAITWTSYPADTIQGIQGRYFILPIFVACCALWIPTTDKSSVLSHYVSKKLFGIYILYSVYVTGITLIQHYQLSIF</sequence>
<dbReference type="InterPro" id="IPR018674">
    <property type="entry name" value="DUF2142_membrane"/>
</dbReference>
<feature type="transmembrane region" description="Helical" evidence="1">
    <location>
        <begin position="402"/>
        <end position="419"/>
    </location>
</feature>
<reference evidence="3" key="1">
    <citation type="journal article" date="2019" name="Int. J. Syst. Evol. Microbiol.">
        <title>The Global Catalogue of Microorganisms (GCM) 10K type strain sequencing project: providing services to taxonomists for standard genome sequencing and annotation.</title>
        <authorList>
            <consortium name="The Broad Institute Genomics Platform"/>
            <consortium name="The Broad Institute Genome Sequencing Center for Infectious Disease"/>
            <person name="Wu L."/>
            <person name="Ma J."/>
        </authorList>
    </citation>
    <scope>NUCLEOTIDE SEQUENCE [LARGE SCALE GENOMIC DNA]</scope>
    <source>
        <strain evidence="3">CCUG 49452</strain>
    </source>
</reference>
<feature type="transmembrane region" description="Helical" evidence="1">
    <location>
        <begin position="339"/>
        <end position="357"/>
    </location>
</feature>
<keyword evidence="1" id="KW-0472">Membrane</keyword>
<dbReference type="EMBL" id="JBHSHJ010000002">
    <property type="protein sequence ID" value="MFC4788112.1"/>
    <property type="molecule type" value="Genomic_DNA"/>
</dbReference>
<feature type="transmembrane region" description="Helical" evidence="1">
    <location>
        <begin position="440"/>
        <end position="458"/>
    </location>
</feature>
<feature type="transmembrane region" description="Helical" evidence="1">
    <location>
        <begin position="146"/>
        <end position="165"/>
    </location>
</feature>
<organism evidence="2 3">
    <name type="scientific">Giesbergeria sinuosa</name>
    <dbReference type="NCBI Taxonomy" id="80883"/>
    <lineage>
        <taxon>Bacteria</taxon>
        <taxon>Pseudomonadati</taxon>
        <taxon>Pseudomonadota</taxon>
        <taxon>Betaproteobacteria</taxon>
        <taxon>Burkholderiales</taxon>
        <taxon>Comamonadaceae</taxon>
        <taxon>Giesbergeria</taxon>
    </lineage>
</organism>
<gene>
    <name evidence="2" type="ORF">ACFO6X_03820</name>
</gene>
<dbReference type="RefSeq" id="WP_382430213.1">
    <property type="nucleotide sequence ID" value="NZ_JBHSHJ010000002.1"/>
</dbReference>
<accession>A0ABV9QEJ9</accession>
<keyword evidence="1" id="KW-0812">Transmembrane</keyword>
<feature type="transmembrane region" description="Helical" evidence="1">
    <location>
        <begin position="185"/>
        <end position="209"/>
    </location>
</feature>
<dbReference type="Pfam" id="PF09913">
    <property type="entry name" value="DUF2142"/>
    <property type="match status" value="1"/>
</dbReference>
<evidence type="ECO:0000313" key="3">
    <source>
        <dbReference type="Proteomes" id="UP001596001"/>
    </source>
</evidence>
<evidence type="ECO:0000256" key="1">
    <source>
        <dbReference type="SAM" id="Phobius"/>
    </source>
</evidence>